<dbReference type="SUPFAM" id="SSF102114">
    <property type="entry name" value="Radical SAM enzymes"/>
    <property type="match status" value="1"/>
</dbReference>
<dbReference type="EMBL" id="CP027845">
    <property type="protein sequence ID" value="AVP87823.1"/>
    <property type="molecule type" value="Genomic_DNA"/>
</dbReference>
<dbReference type="InterPro" id="IPR006638">
    <property type="entry name" value="Elp3/MiaA/NifB-like_rSAM"/>
</dbReference>
<dbReference type="SFLD" id="SFLDG01082">
    <property type="entry name" value="B12-binding_domain_containing"/>
    <property type="match status" value="1"/>
</dbReference>
<dbReference type="PROSITE" id="PS51449">
    <property type="entry name" value="MTTASE_N"/>
    <property type="match status" value="1"/>
</dbReference>
<accession>A0A2P1P988</accession>
<protein>
    <recommendedName>
        <fullName evidence="10 14">tRNA-2-methylthio-N(6)-dimethylallyladenosine synthase</fullName>
        <ecNumber evidence="10 14">2.8.4.3</ecNumber>
    </recommendedName>
    <alternativeName>
        <fullName evidence="14">(Dimethylallyl)adenosine tRNA methylthiotransferase MiaB</fullName>
    </alternativeName>
    <alternativeName>
        <fullName evidence="14">tRNA-i(6)A37 methylthiotransferase</fullName>
    </alternativeName>
</protein>
<dbReference type="SFLD" id="SFLDS00029">
    <property type="entry name" value="Radical_SAM"/>
    <property type="match status" value="1"/>
</dbReference>
<feature type="binding site" evidence="14">
    <location>
        <position position="162"/>
    </location>
    <ligand>
        <name>[4Fe-4S] cluster</name>
        <dbReference type="ChEBI" id="CHEBI:49883"/>
        <label>2</label>
        <note>4Fe-4S-S-AdoMet</note>
    </ligand>
</feature>
<evidence type="ECO:0000256" key="13">
    <source>
        <dbReference type="ARBA" id="ARBA00052587"/>
    </source>
</evidence>
<dbReference type="PROSITE" id="PS51918">
    <property type="entry name" value="RADICAL_SAM"/>
    <property type="match status" value="1"/>
</dbReference>
<evidence type="ECO:0000256" key="9">
    <source>
        <dbReference type="ARBA" id="ARBA00023014"/>
    </source>
</evidence>
<feature type="binding site" evidence="14">
    <location>
        <position position="159"/>
    </location>
    <ligand>
        <name>[4Fe-4S] cluster</name>
        <dbReference type="ChEBI" id="CHEBI:49883"/>
        <label>2</label>
        <note>4Fe-4S-S-AdoMet</note>
    </ligand>
</feature>
<evidence type="ECO:0000256" key="12">
    <source>
        <dbReference type="ARBA" id="ARBA00052380"/>
    </source>
</evidence>
<evidence type="ECO:0000256" key="2">
    <source>
        <dbReference type="ARBA" id="ARBA00022485"/>
    </source>
</evidence>
<organism evidence="17 18">
    <name type="scientific">Candidatus Phycorickettsia trachydisci</name>
    <dbReference type="NCBI Taxonomy" id="2115978"/>
    <lineage>
        <taxon>Bacteria</taxon>
        <taxon>Pseudomonadati</taxon>
        <taxon>Pseudomonadota</taxon>
        <taxon>Alphaproteobacteria</taxon>
        <taxon>Rickettsiales</taxon>
        <taxon>Rickettsiaceae</taxon>
        <taxon>Candidatus Phycorickettsia</taxon>
    </lineage>
</organism>
<keyword evidence="18" id="KW-1185">Reference proteome</keyword>
<evidence type="ECO:0000256" key="10">
    <source>
        <dbReference type="ARBA" id="ARBA00033765"/>
    </source>
</evidence>
<evidence type="ECO:0000313" key="18">
    <source>
        <dbReference type="Proteomes" id="UP000241762"/>
    </source>
</evidence>
<dbReference type="FunFam" id="3.40.50.12160:FF:000001">
    <property type="entry name" value="tRNA-2-methylthio-N(6)-dimethylallyladenosine synthase"/>
    <property type="match status" value="1"/>
</dbReference>
<dbReference type="GO" id="GO:0035597">
    <property type="term" value="F:tRNA-2-methylthio-N(6)-dimethylallyladenosine(37) synthase activity"/>
    <property type="evidence" value="ECO:0007669"/>
    <property type="project" value="UniProtKB-EC"/>
</dbReference>
<evidence type="ECO:0000256" key="7">
    <source>
        <dbReference type="ARBA" id="ARBA00022723"/>
    </source>
</evidence>
<evidence type="ECO:0000256" key="11">
    <source>
        <dbReference type="ARBA" id="ARBA00050926"/>
    </source>
</evidence>
<dbReference type="InterPro" id="IPR038135">
    <property type="entry name" value="Methylthiotransferase_N_sf"/>
</dbReference>
<feature type="binding site" evidence="14">
    <location>
        <position position="155"/>
    </location>
    <ligand>
        <name>[4Fe-4S] cluster</name>
        <dbReference type="ChEBI" id="CHEBI:49883"/>
        <label>2</label>
        <note>4Fe-4S-S-AdoMet</note>
    </ligand>
</feature>
<dbReference type="InterPro" id="IPR058240">
    <property type="entry name" value="rSAM_sf"/>
</dbReference>
<dbReference type="SFLD" id="SFLDF00273">
    <property type="entry name" value="(dimethylallyl)adenosine_tRNA"/>
    <property type="match status" value="1"/>
</dbReference>
<keyword evidence="8 14" id="KW-0408">Iron</keyword>
<keyword evidence="3 14" id="KW-0963">Cytoplasm</keyword>
<dbReference type="AlphaFoldDB" id="A0A2P1P988"/>
<feature type="binding site" evidence="14">
    <location>
        <position position="82"/>
    </location>
    <ligand>
        <name>[4Fe-4S] cluster</name>
        <dbReference type="ChEBI" id="CHEBI:49883"/>
        <label>1</label>
    </ligand>
</feature>
<dbReference type="KEGG" id="ptc:phytr_8930"/>
<dbReference type="PANTHER" id="PTHR43020">
    <property type="entry name" value="CDK5 REGULATORY SUBUNIT-ASSOCIATED PROTEIN 1"/>
    <property type="match status" value="1"/>
</dbReference>
<keyword evidence="6 14" id="KW-0819">tRNA processing</keyword>
<feature type="binding site" evidence="14">
    <location>
        <position position="49"/>
    </location>
    <ligand>
        <name>[4Fe-4S] cluster</name>
        <dbReference type="ChEBI" id="CHEBI:49883"/>
        <label>1</label>
    </ligand>
</feature>
<comment type="similarity">
    <text evidence="14">Belongs to the methylthiotransferase family. MiaB subfamily.</text>
</comment>
<dbReference type="Pfam" id="PF04055">
    <property type="entry name" value="Radical_SAM"/>
    <property type="match status" value="1"/>
</dbReference>
<dbReference type="RefSeq" id="WP_106874667.1">
    <property type="nucleotide sequence ID" value="NZ_CP027845.1"/>
</dbReference>
<dbReference type="PANTHER" id="PTHR43020:SF2">
    <property type="entry name" value="MITOCHONDRIAL TRNA METHYLTHIOTRANSFERASE CDK5RAP1"/>
    <property type="match status" value="1"/>
</dbReference>
<comment type="cofactor">
    <cofactor evidence="14">
        <name>[4Fe-4S] cluster</name>
        <dbReference type="ChEBI" id="CHEBI:49883"/>
    </cofactor>
    <text evidence="14">Binds 2 [4Fe-4S] clusters. One cluster is coordinated with 3 cysteines and an exchangeable S-adenosyl-L-methionine.</text>
</comment>
<dbReference type="CDD" id="cd01335">
    <property type="entry name" value="Radical_SAM"/>
    <property type="match status" value="1"/>
</dbReference>
<gene>
    <name evidence="14" type="primary">miaB</name>
    <name evidence="17" type="ORF">phytr_8930</name>
</gene>
<comment type="catalytic activity">
    <reaction evidence="12">
        <text>2-thio-N(6)-dimethylallyladenosine(37) in tRNA + S-adenosyl-L-methionine = 2-methylsulfanyl-N(6)-dimethylallyladenosine(37) in tRNA + S-adenosyl-L-homocysteine + H(+)</text>
        <dbReference type="Rhea" id="RHEA:37063"/>
        <dbReference type="Rhea" id="RHEA-COMP:10376"/>
        <dbReference type="Rhea" id="RHEA-COMP:10377"/>
        <dbReference type="ChEBI" id="CHEBI:15378"/>
        <dbReference type="ChEBI" id="CHEBI:57856"/>
        <dbReference type="ChEBI" id="CHEBI:59789"/>
        <dbReference type="ChEBI" id="CHEBI:74416"/>
        <dbReference type="ChEBI" id="CHEBI:74417"/>
    </reaction>
    <physiologicalReaction direction="left-to-right" evidence="12">
        <dbReference type="Rhea" id="RHEA:37064"/>
    </physiologicalReaction>
</comment>
<keyword evidence="7 14" id="KW-0479">Metal-binding</keyword>
<feature type="domain" description="Radical SAM core" evidence="16">
    <location>
        <begin position="141"/>
        <end position="372"/>
    </location>
</feature>
<dbReference type="GO" id="GO:0005829">
    <property type="term" value="C:cytosol"/>
    <property type="evidence" value="ECO:0007669"/>
    <property type="project" value="TreeGrafter"/>
</dbReference>
<dbReference type="Gene3D" id="3.40.50.12160">
    <property type="entry name" value="Methylthiotransferase, N-terminal domain"/>
    <property type="match status" value="1"/>
</dbReference>
<evidence type="ECO:0000256" key="4">
    <source>
        <dbReference type="ARBA" id="ARBA00022679"/>
    </source>
</evidence>
<dbReference type="FunFam" id="3.80.30.20:FF:000001">
    <property type="entry name" value="tRNA-2-methylthio-N(6)-dimethylallyladenosine synthase 2"/>
    <property type="match status" value="1"/>
</dbReference>
<reference evidence="17 18" key="1">
    <citation type="submission" date="2018-03" db="EMBL/GenBank/DDBJ databases">
        <title>A gene transfer event suggests a long-term partnership between eustigmatophyte algae and a novel lineage of endosymbiotic bacteria.</title>
        <authorList>
            <person name="Yurchenko T."/>
            <person name="Sevcikova T."/>
            <person name="Pribyl P."/>
            <person name="El Karkouri K."/>
            <person name="Klimes V."/>
            <person name="Amaral R."/>
            <person name="Zbrankova V."/>
            <person name="Kim E."/>
            <person name="Raoult D."/>
            <person name="Santos L.M.A."/>
            <person name="Elias M."/>
        </authorList>
    </citation>
    <scope>NUCLEOTIDE SEQUENCE [LARGE SCALE GENOMIC DNA]</scope>
    <source>
        <strain evidence="17">CCALA 838</strain>
    </source>
</reference>
<evidence type="ECO:0000256" key="3">
    <source>
        <dbReference type="ARBA" id="ARBA00022490"/>
    </source>
</evidence>
<dbReference type="NCBIfam" id="TIGR00089">
    <property type="entry name" value="MiaB/RimO family radical SAM methylthiotransferase"/>
    <property type="match status" value="1"/>
</dbReference>
<comment type="function">
    <text evidence="1 14">Catalyzes the methylthiolation of N6-(dimethylallyl)adenosine (i(6)A), leading to the formation of 2-methylthio-N6-(dimethylallyl)adenosine (ms(2)i(6)A) at position 37 in tRNAs that read codons beginning with uridine.</text>
</comment>
<dbReference type="InterPro" id="IPR020612">
    <property type="entry name" value="Methylthiotransferase_CS"/>
</dbReference>
<dbReference type="InterPro" id="IPR013848">
    <property type="entry name" value="Methylthiotransferase_N"/>
</dbReference>
<dbReference type="HAMAP" id="MF_01864">
    <property type="entry name" value="tRNA_metthiotr_MiaB"/>
    <property type="match status" value="1"/>
</dbReference>
<keyword evidence="5 14" id="KW-0949">S-adenosyl-L-methionine</keyword>
<proteinExistence type="inferred from homology"/>
<comment type="catalytic activity">
    <reaction evidence="11">
        <text>N(6)-dimethylallyladenosine(37) in tRNA + (sulfur carrier)-SH + AH2 + S-adenosyl-L-methionine = 2-thio-N(6)-dimethylallyladenosine(37) in tRNA + (sulfur carrier)-H + 5'-deoxyadenosine + L-methionine + A + H(+)</text>
        <dbReference type="Rhea" id="RHEA:36339"/>
        <dbReference type="Rhea" id="RHEA-COMP:10375"/>
        <dbReference type="Rhea" id="RHEA-COMP:10377"/>
        <dbReference type="Rhea" id="RHEA-COMP:14737"/>
        <dbReference type="Rhea" id="RHEA-COMP:14739"/>
        <dbReference type="ChEBI" id="CHEBI:13193"/>
        <dbReference type="ChEBI" id="CHEBI:15378"/>
        <dbReference type="ChEBI" id="CHEBI:17319"/>
        <dbReference type="ChEBI" id="CHEBI:17499"/>
        <dbReference type="ChEBI" id="CHEBI:29917"/>
        <dbReference type="ChEBI" id="CHEBI:57844"/>
        <dbReference type="ChEBI" id="CHEBI:59789"/>
        <dbReference type="ChEBI" id="CHEBI:64428"/>
        <dbReference type="ChEBI" id="CHEBI:74415"/>
        <dbReference type="ChEBI" id="CHEBI:74416"/>
    </reaction>
    <physiologicalReaction direction="left-to-right" evidence="11">
        <dbReference type="Rhea" id="RHEA:36340"/>
    </physiologicalReaction>
</comment>
<evidence type="ECO:0000259" key="16">
    <source>
        <dbReference type="PROSITE" id="PS51918"/>
    </source>
</evidence>
<dbReference type="Gene3D" id="3.80.30.20">
    <property type="entry name" value="tm_1862 like domain"/>
    <property type="match status" value="1"/>
</dbReference>
<dbReference type="Proteomes" id="UP000241762">
    <property type="component" value="Chromosome"/>
</dbReference>
<dbReference type="OrthoDB" id="9805215at2"/>
<comment type="subcellular location">
    <subcellularLocation>
        <location evidence="14">Cytoplasm</location>
    </subcellularLocation>
</comment>
<evidence type="ECO:0000256" key="5">
    <source>
        <dbReference type="ARBA" id="ARBA00022691"/>
    </source>
</evidence>
<evidence type="ECO:0000256" key="14">
    <source>
        <dbReference type="HAMAP-Rule" id="MF_01864"/>
    </source>
</evidence>
<comment type="subunit">
    <text evidence="14">Monomer.</text>
</comment>
<dbReference type="InterPro" id="IPR023404">
    <property type="entry name" value="rSAM_horseshoe"/>
</dbReference>
<dbReference type="GO" id="GO:0046872">
    <property type="term" value="F:metal ion binding"/>
    <property type="evidence" value="ECO:0007669"/>
    <property type="project" value="UniProtKB-KW"/>
</dbReference>
<dbReference type="InterPro" id="IPR007197">
    <property type="entry name" value="rSAM"/>
</dbReference>
<evidence type="ECO:0000313" key="17">
    <source>
        <dbReference type="EMBL" id="AVP87823.1"/>
    </source>
</evidence>
<keyword evidence="4 14" id="KW-0808">Transferase</keyword>
<dbReference type="PROSITE" id="PS01278">
    <property type="entry name" value="MTTASE_RADICAL"/>
    <property type="match status" value="1"/>
</dbReference>
<evidence type="ECO:0000256" key="8">
    <source>
        <dbReference type="ARBA" id="ARBA00023004"/>
    </source>
</evidence>
<feature type="binding site" evidence="14">
    <location>
        <position position="13"/>
    </location>
    <ligand>
        <name>[4Fe-4S] cluster</name>
        <dbReference type="ChEBI" id="CHEBI:49883"/>
        <label>1</label>
    </ligand>
</feature>
<dbReference type="InterPro" id="IPR005839">
    <property type="entry name" value="Methylthiotransferase"/>
</dbReference>
<sequence length="438" mass="49690">MSDKKVFVKTYGCQMNVYDSVRMQDVLKPLGYSDTQEIDEADLIILNTCAIREKATEKVYSELGRIKKIKNQKDCLIAVAGCVSQAEGDQIFKRAPFVDIVVGPQSYHNLPRLIKEASKGQAIELDFIEEKKFDELPVEYGFQGPSSFVSVQEGCDKFCTFCVVPYTRGAEFSRPVEHIYREVMQMVEKGSKEIVLLGQNVNGYHGKTFEGKEVNLAFLIRHIAGIRGVERIRYTTSHPIDMDQDLIDLHGSEPKLMPFLHLPFQSGSDKILKLMNRKYSSSQYLEIIDKLRKANPEMSFSSDIIVGFPDETDEDFQATMDLVDKVNYAQAFSFKYSPRPGTPAATRKQIPDHIKTERLIALQAKLQEQQLSFNKNFINKTMPILFMKDGKFDNQVVGKSPHMQSVYVKSETQNLHNKIMKVKIHDAFLNSLAGSIAA</sequence>
<evidence type="ECO:0000259" key="15">
    <source>
        <dbReference type="PROSITE" id="PS51449"/>
    </source>
</evidence>
<dbReference type="EC" id="2.8.4.3" evidence="10 14"/>
<dbReference type="SFLD" id="SFLDG01061">
    <property type="entry name" value="methylthiotransferase"/>
    <property type="match status" value="1"/>
</dbReference>
<dbReference type="InterPro" id="IPR006463">
    <property type="entry name" value="MiaB_methiolase"/>
</dbReference>
<keyword evidence="9 14" id="KW-0411">Iron-sulfur</keyword>
<evidence type="ECO:0000256" key="1">
    <source>
        <dbReference type="ARBA" id="ARBA00003234"/>
    </source>
</evidence>
<name>A0A2P1P988_9RICK</name>
<keyword evidence="2 14" id="KW-0004">4Fe-4S</keyword>
<dbReference type="Pfam" id="PF00919">
    <property type="entry name" value="UPF0004"/>
    <property type="match status" value="1"/>
</dbReference>
<dbReference type="GO" id="GO:0051539">
    <property type="term" value="F:4 iron, 4 sulfur cluster binding"/>
    <property type="evidence" value="ECO:0007669"/>
    <property type="project" value="UniProtKB-UniRule"/>
</dbReference>
<feature type="domain" description="MTTase N-terminal" evidence="15">
    <location>
        <begin position="4"/>
        <end position="119"/>
    </location>
</feature>
<evidence type="ECO:0000256" key="6">
    <source>
        <dbReference type="ARBA" id="ARBA00022694"/>
    </source>
</evidence>
<comment type="catalytic activity">
    <reaction evidence="13">
        <text>N(6)-dimethylallyladenosine(37) in tRNA + (sulfur carrier)-SH + AH2 + 2 S-adenosyl-L-methionine = 2-methylsulfanyl-N(6)-dimethylallyladenosine(37) in tRNA + (sulfur carrier)-H + 5'-deoxyadenosine + L-methionine + A + S-adenosyl-L-homocysteine + 2 H(+)</text>
        <dbReference type="Rhea" id="RHEA:37067"/>
        <dbReference type="Rhea" id="RHEA-COMP:10375"/>
        <dbReference type="Rhea" id="RHEA-COMP:10376"/>
        <dbReference type="Rhea" id="RHEA-COMP:14737"/>
        <dbReference type="Rhea" id="RHEA-COMP:14739"/>
        <dbReference type="ChEBI" id="CHEBI:13193"/>
        <dbReference type="ChEBI" id="CHEBI:15378"/>
        <dbReference type="ChEBI" id="CHEBI:17319"/>
        <dbReference type="ChEBI" id="CHEBI:17499"/>
        <dbReference type="ChEBI" id="CHEBI:29917"/>
        <dbReference type="ChEBI" id="CHEBI:57844"/>
        <dbReference type="ChEBI" id="CHEBI:57856"/>
        <dbReference type="ChEBI" id="CHEBI:59789"/>
        <dbReference type="ChEBI" id="CHEBI:64428"/>
        <dbReference type="ChEBI" id="CHEBI:74415"/>
        <dbReference type="ChEBI" id="CHEBI:74417"/>
        <dbReference type="EC" id="2.8.4.3"/>
    </reaction>
    <physiologicalReaction direction="left-to-right" evidence="13">
        <dbReference type="Rhea" id="RHEA:37068"/>
    </physiologicalReaction>
</comment>
<dbReference type="SMART" id="SM00729">
    <property type="entry name" value="Elp3"/>
    <property type="match status" value="1"/>
</dbReference>
<dbReference type="NCBIfam" id="TIGR01574">
    <property type="entry name" value="miaB-methiolase"/>
    <property type="match status" value="1"/>
</dbReference>